<dbReference type="PANTHER" id="PTHR12406">
    <property type="entry name" value="CALCIUM-INDEPENDENT PHOSPHOLIPASE A2 IPLA2 -RELATED"/>
    <property type="match status" value="1"/>
</dbReference>
<dbReference type="FunFam" id="3.40.1090.10:FF:000003">
    <property type="entry name" value="Patatin-like phospholipase domain-containing protein 2"/>
    <property type="match status" value="1"/>
</dbReference>
<dbReference type="CTD" id="285848"/>
<feature type="active site" description="Proton acceptor" evidence="4">
    <location>
        <position position="170"/>
    </location>
</feature>
<evidence type="ECO:0000313" key="6">
    <source>
        <dbReference type="Proteomes" id="UP000008143"/>
    </source>
</evidence>
<accession>A0A8J1J451</accession>
<sequence length="276" mass="30032">MSKPTETKCVPQSLSFSGSGFLSVYQMGAVNALWDLAPELLHSAPKVYGASGGSIVAAAVVLRLNIDQVEKTIVEAAKDASKSVLGPLLSKFNLVTILQNALQHILPDNAHEEATGRLYVGVTRLSDGKNIMISDYKSKEEVIQALICSCFVPIYCGLVPPSFRGVRYIDGGLSGFQPRYGKTSMITVSPFSGEIDICPRDSPLCHLCLHVCNTSFQLTAGNLSRISYALFPPPIWMLNEFFYQGYKDAADYLQRVGINKAQEQTILGTQQCKTGL</sequence>
<evidence type="ECO:0000313" key="8">
    <source>
        <dbReference type="RefSeq" id="XP_031752643.1"/>
    </source>
</evidence>
<keyword evidence="4" id="KW-0442">Lipid degradation</keyword>
<dbReference type="GO" id="GO:0005737">
    <property type="term" value="C:cytoplasm"/>
    <property type="evidence" value="ECO:0000318"/>
    <property type="project" value="GO_Central"/>
</dbReference>
<reference evidence="7 8" key="1">
    <citation type="submission" date="2025-04" db="UniProtKB">
        <authorList>
            <consortium name="RefSeq"/>
        </authorList>
    </citation>
    <scope>IDENTIFICATION</scope>
    <source>
        <strain evidence="7 8">Nigerian</strain>
        <tissue evidence="7 8">Liver and blood</tissue>
    </source>
</reference>
<dbReference type="GO" id="GO:0019433">
    <property type="term" value="P:triglyceride catabolic process"/>
    <property type="evidence" value="ECO:0000318"/>
    <property type="project" value="GO_Central"/>
</dbReference>
<dbReference type="GO" id="GO:0016020">
    <property type="term" value="C:membrane"/>
    <property type="evidence" value="ECO:0000318"/>
    <property type="project" value="GO_Central"/>
</dbReference>
<keyword evidence="3 4" id="KW-0443">Lipid metabolism</keyword>
<dbReference type="AlphaFoldDB" id="A0A8J1J451"/>
<dbReference type="Gene3D" id="3.40.1090.10">
    <property type="entry name" value="Cytosolic phospholipase A2 catalytic domain"/>
    <property type="match status" value="2"/>
</dbReference>
<feature type="short sequence motif" description="DGA/G" evidence="4">
    <location>
        <begin position="170"/>
        <end position="172"/>
    </location>
</feature>
<dbReference type="InterPro" id="IPR002641">
    <property type="entry name" value="PNPLA_dom"/>
</dbReference>
<keyword evidence="2 4" id="KW-0378">Hydrolase</keyword>
<dbReference type="RefSeq" id="XP_017946987.1">
    <property type="nucleotide sequence ID" value="XM_018091498.2"/>
</dbReference>
<dbReference type="GO" id="GO:0004806">
    <property type="term" value="F:triacylglycerol lipase activity"/>
    <property type="evidence" value="ECO:0000318"/>
    <property type="project" value="GO_Central"/>
</dbReference>
<evidence type="ECO:0000256" key="2">
    <source>
        <dbReference type="ARBA" id="ARBA00022801"/>
    </source>
</evidence>
<feature type="active site" description="Nucleophile" evidence="4">
    <location>
        <position position="51"/>
    </location>
</feature>
<comment type="caution">
    <text evidence="4">Lacks conserved residue(s) required for the propagation of feature annotation.</text>
</comment>
<dbReference type="OMA" id="EVFYANA"/>
<dbReference type="GO" id="GO:0055088">
    <property type="term" value="P:lipid homeostasis"/>
    <property type="evidence" value="ECO:0000318"/>
    <property type="project" value="GO_Central"/>
</dbReference>
<dbReference type="AGR" id="Xenbase:XB-GENE-6464189"/>
<dbReference type="InterPro" id="IPR016035">
    <property type="entry name" value="Acyl_Trfase/lysoPLipase"/>
</dbReference>
<dbReference type="SUPFAM" id="SSF52151">
    <property type="entry name" value="FabD/lysophospholipase-like"/>
    <property type="match status" value="1"/>
</dbReference>
<evidence type="ECO:0000259" key="5">
    <source>
        <dbReference type="PROSITE" id="PS51635"/>
    </source>
</evidence>
<dbReference type="PANTHER" id="PTHR12406:SF23">
    <property type="entry name" value="OMEGA-HYDROXYCERAMIDE TRANSACYLASE"/>
    <property type="match status" value="1"/>
</dbReference>
<gene>
    <name evidence="7 8 9" type="primary">pnpla1</name>
</gene>
<evidence type="ECO:0000256" key="3">
    <source>
        <dbReference type="ARBA" id="ARBA00023098"/>
    </source>
</evidence>
<dbReference type="EC" id="3.1.1.3" evidence="1"/>
<dbReference type="GO" id="GO:0005811">
    <property type="term" value="C:lipid droplet"/>
    <property type="evidence" value="ECO:0000318"/>
    <property type="project" value="GO_Central"/>
</dbReference>
<protein>
    <recommendedName>
        <fullName evidence="1">triacylglycerol lipase</fullName>
        <ecNumber evidence="1">3.1.1.3</ecNumber>
    </recommendedName>
</protein>
<dbReference type="InterPro" id="IPR033562">
    <property type="entry name" value="PLPL"/>
</dbReference>
<dbReference type="Pfam" id="PF01734">
    <property type="entry name" value="Patatin"/>
    <property type="match status" value="1"/>
</dbReference>
<evidence type="ECO:0000313" key="9">
    <source>
        <dbReference type="Xenbase" id="XB-GENE-6464189"/>
    </source>
</evidence>
<evidence type="ECO:0000256" key="4">
    <source>
        <dbReference type="PROSITE-ProRule" id="PRU01161"/>
    </source>
</evidence>
<organism evidence="6 8">
    <name type="scientific">Xenopus tropicalis</name>
    <name type="common">Western clawed frog</name>
    <name type="synonym">Silurana tropicalis</name>
    <dbReference type="NCBI Taxonomy" id="8364"/>
    <lineage>
        <taxon>Eukaryota</taxon>
        <taxon>Metazoa</taxon>
        <taxon>Chordata</taxon>
        <taxon>Craniata</taxon>
        <taxon>Vertebrata</taxon>
        <taxon>Euteleostomi</taxon>
        <taxon>Amphibia</taxon>
        <taxon>Batrachia</taxon>
        <taxon>Anura</taxon>
        <taxon>Pipoidea</taxon>
        <taxon>Pipidae</taxon>
        <taxon>Xenopodinae</taxon>
        <taxon>Xenopus</taxon>
        <taxon>Silurana</taxon>
    </lineage>
</organism>
<dbReference type="RefSeq" id="XP_031752643.1">
    <property type="nucleotide sequence ID" value="XM_031896783.1"/>
</dbReference>
<dbReference type="KEGG" id="xtr:100497390"/>
<name>A0A8J1J451_XENTR</name>
<dbReference type="GeneID" id="100497390"/>
<proteinExistence type="predicted"/>
<evidence type="ECO:0000256" key="1">
    <source>
        <dbReference type="ARBA" id="ARBA00013279"/>
    </source>
</evidence>
<dbReference type="PROSITE" id="PS51635">
    <property type="entry name" value="PNPLA"/>
    <property type="match status" value="1"/>
</dbReference>
<feature type="domain" description="PNPLA" evidence="5">
    <location>
        <begin position="14"/>
        <end position="183"/>
    </location>
</feature>
<feature type="short sequence motif" description="GXSXG" evidence="4">
    <location>
        <begin position="49"/>
        <end position="53"/>
    </location>
</feature>
<dbReference type="OrthoDB" id="197155at2759"/>
<keyword evidence="6" id="KW-1185">Reference proteome</keyword>
<dbReference type="Proteomes" id="UP000008143">
    <property type="component" value="Chromosome 2"/>
</dbReference>
<evidence type="ECO:0000313" key="7">
    <source>
        <dbReference type="RefSeq" id="XP_017946987.1"/>
    </source>
</evidence>
<dbReference type="Xenbase" id="XB-GENE-6464189">
    <property type="gene designation" value="pnpla1"/>
</dbReference>